<dbReference type="Proteomes" id="UP000279833">
    <property type="component" value="Unassembled WGS sequence"/>
</dbReference>
<evidence type="ECO:0000313" key="1">
    <source>
        <dbReference type="EMBL" id="VDP06644.1"/>
    </source>
</evidence>
<dbReference type="EMBL" id="UZAK01016332">
    <property type="protein sequence ID" value="VDP06644.1"/>
    <property type="molecule type" value="Genomic_DNA"/>
</dbReference>
<reference evidence="3" key="1">
    <citation type="submission" date="2016-06" db="UniProtKB">
        <authorList>
            <consortium name="WormBaseParasite"/>
        </authorList>
    </citation>
    <scope>IDENTIFICATION</scope>
</reference>
<dbReference type="WBParaSite" id="SCUD_0000670601-mRNA-1">
    <property type="protein sequence ID" value="SCUD_0000670601-mRNA-1"/>
    <property type="gene ID" value="SCUD_0000670601"/>
</dbReference>
<accession>A0A183JVG1</accession>
<protein>
    <submittedName>
        <fullName evidence="3">C2H2-type domain-containing protein</fullName>
    </submittedName>
</protein>
<reference evidence="1 2" key="2">
    <citation type="submission" date="2018-11" db="EMBL/GenBank/DDBJ databases">
        <authorList>
            <consortium name="Pathogen Informatics"/>
        </authorList>
    </citation>
    <scope>NUCLEOTIDE SEQUENCE [LARGE SCALE GENOMIC DNA]</scope>
    <source>
        <strain evidence="1">Dakar</strain>
        <strain evidence="2">Dakar, Senegal</strain>
    </source>
</reference>
<name>A0A183JVG1_9TREM</name>
<organism evidence="3">
    <name type="scientific">Schistosoma curassoni</name>
    <dbReference type="NCBI Taxonomy" id="6186"/>
    <lineage>
        <taxon>Eukaryota</taxon>
        <taxon>Metazoa</taxon>
        <taxon>Spiralia</taxon>
        <taxon>Lophotrochozoa</taxon>
        <taxon>Platyhelminthes</taxon>
        <taxon>Trematoda</taxon>
        <taxon>Digenea</taxon>
        <taxon>Strigeidida</taxon>
        <taxon>Schistosomatoidea</taxon>
        <taxon>Schistosomatidae</taxon>
        <taxon>Schistosoma</taxon>
    </lineage>
</organism>
<gene>
    <name evidence="1" type="ORF">SCUD_LOCUS6703</name>
</gene>
<evidence type="ECO:0000313" key="3">
    <source>
        <dbReference type="WBParaSite" id="SCUD_0000670601-mRNA-1"/>
    </source>
</evidence>
<dbReference type="AlphaFoldDB" id="A0A183JVG1"/>
<sequence>ITTNTTSNNNDDNSNSQLNNGVNVVLQSQFSVDSISTGYLSEDDHTGFDTTKQPMHNSTINNHNTNIQRYNLYTPKYFSNLINLHIHENNCHYSKRNKLIACPWCHIRMTCRKKDKTRATHMHLFSHLHEHW</sequence>
<proteinExistence type="predicted"/>
<keyword evidence="2" id="KW-1185">Reference proteome</keyword>
<evidence type="ECO:0000313" key="2">
    <source>
        <dbReference type="Proteomes" id="UP000279833"/>
    </source>
</evidence>